<reference evidence="2 3" key="1">
    <citation type="submission" date="2021-04" db="EMBL/GenBank/DDBJ databases">
        <title>The genome sequence of type strain Ideonella paludis KCTC 32238.</title>
        <authorList>
            <person name="Liu Y."/>
        </authorList>
    </citation>
    <scope>NUCLEOTIDE SEQUENCE [LARGE SCALE GENOMIC DNA]</scope>
    <source>
        <strain evidence="2 3">KCTC 32238</strain>
    </source>
</reference>
<feature type="transmembrane region" description="Helical" evidence="1">
    <location>
        <begin position="104"/>
        <end position="124"/>
    </location>
</feature>
<keyword evidence="3" id="KW-1185">Reference proteome</keyword>
<protein>
    <submittedName>
        <fullName evidence="2">DUF4345 domain-containing protein</fullName>
    </submittedName>
</protein>
<accession>A0ABS5DWF4</accession>
<comment type="caution">
    <text evidence="2">The sequence shown here is derived from an EMBL/GenBank/DDBJ whole genome shotgun (WGS) entry which is preliminary data.</text>
</comment>
<keyword evidence="1" id="KW-1133">Transmembrane helix</keyword>
<dbReference type="InterPro" id="IPR025597">
    <property type="entry name" value="DUF4345"/>
</dbReference>
<evidence type="ECO:0000313" key="2">
    <source>
        <dbReference type="EMBL" id="MBQ0935419.1"/>
    </source>
</evidence>
<dbReference type="Pfam" id="PF14248">
    <property type="entry name" value="DUF4345"/>
    <property type="match status" value="1"/>
</dbReference>
<keyword evidence="1" id="KW-0812">Transmembrane</keyword>
<dbReference type="Proteomes" id="UP000672097">
    <property type="component" value="Unassembled WGS sequence"/>
</dbReference>
<feature type="transmembrane region" description="Helical" evidence="1">
    <location>
        <begin position="78"/>
        <end position="98"/>
    </location>
</feature>
<gene>
    <name evidence="2" type="ORF">KAK11_08780</name>
</gene>
<evidence type="ECO:0000313" key="3">
    <source>
        <dbReference type="Proteomes" id="UP000672097"/>
    </source>
</evidence>
<dbReference type="EMBL" id="JAGQDG010000003">
    <property type="protein sequence ID" value="MBQ0935419.1"/>
    <property type="molecule type" value="Genomic_DNA"/>
</dbReference>
<feature type="transmembrane region" description="Helical" evidence="1">
    <location>
        <begin position="48"/>
        <end position="66"/>
    </location>
</feature>
<keyword evidence="1" id="KW-0472">Membrane</keyword>
<evidence type="ECO:0000256" key="1">
    <source>
        <dbReference type="SAM" id="Phobius"/>
    </source>
</evidence>
<name>A0ABS5DWF4_9BURK</name>
<dbReference type="RefSeq" id="WP_210808357.1">
    <property type="nucleotide sequence ID" value="NZ_JAGQDG010000003.1"/>
</dbReference>
<proteinExistence type="predicted"/>
<organism evidence="2 3">
    <name type="scientific">Ideonella paludis</name>
    <dbReference type="NCBI Taxonomy" id="1233411"/>
    <lineage>
        <taxon>Bacteria</taxon>
        <taxon>Pseudomonadati</taxon>
        <taxon>Pseudomonadota</taxon>
        <taxon>Betaproteobacteria</taxon>
        <taxon>Burkholderiales</taxon>
        <taxon>Sphaerotilaceae</taxon>
        <taxon>Ideonella</taxon>
    </lineage>
</organism>
<sequence length="132" mass="14210">MTSVSVARLYLLASALGLVPIALSYGLAPAEVLPRVLDLSVGSRDLTHIFRAIMGLYFAFVAMWLVGAWKPRWIRTAILLEVLFMGGLAAGRALSFLMDGVPSPMLTFYFAAEAVSAVIGLVLLRRLPATVS</sequence>